<comment type="caution">
    <text evidence="4">The sequence shown here is derived from an EMBL/GenBank/DDBJ whole genome shotgun (WGS) entry which is preliminary data.</text>
</comment>
<evidence type="ECO:0000259" key="3">
    <source>
        <dbReference type="Pfam" id="PF00127"/>
    </source>
</evidence>
<dbReference type="STRING" id="1703345.A3860_32900"/>
<name>A0A1V9FQM6_9BACT</name>
<sequence>MKNMSFSITSLTVKAGTTVTWTNNDNTTHTVTADNDSFNSGDIKAGYSFTKTFNAQGTFPYHCTYHSTMKATVIVN</sequence>
<protein>
    <recommendedName>
        <fullName evidence="3">Blue (type 1) copper domain-containing protein</fullName>
    </recommendedName>
</protein>
<keyword evidence="1" id="KW-0479">Metal-binding</keyword>
<dbReference type="InterPro" id="IPR008972">
    <property type="entry name" value="Cupredoxin"/>
</dbReference>
<evidence type="ECO:0000313" key="4">
    <source>
        <dbReference type="EMBL" id="OQP60640.1"/>
    </source>
</evidence>
<gene>
    <name evidence="4" type="ORF">A3860_32900</name>
</gene>
<organism evidence="4 5">
    <name type="scientific">Niastella vici</name>
    <dbReference type="NCBI Taxonomy" id="1703345"/>
    <lineage>
        <taxon>Bacteria</taxon>
        <taxon>Pseudomonadati</taxon>
        <taxon>Bacteroidota</taxon>
        <taxon>Chitinophagia</taxon>
        <taxon>Chitinophagales</taxon>
        <taxon>Chitinophagaceae</taxon>
        <taxon>Niastella</taxon>
    </lineage>
</organism>
<dbReference type="PANTHER" id="PTHR36507:SF1">
    <property type="entry name" value="BLL1555 PROTEIN"/>
    <property type="match status" value="1"/>
</dbReference>
<dbReference type="EMBL" id="LVYD01000060">
    <property type="protein sequence ID" value="OQP60640.1"/>
    <property type="molecule type" value="Genomic_DNA"/>
</dbReference>
<accession>A0A1V9FQM6</accession>
<evidence type="ECO:0000256" key="2">
    <source>
        <dbReference type="ARBA" id="ARBA00023008"/>
    </source>
</evidence>
<dbReference type="GO" id="GO:0009055">
    <property type="term" value="F:electron transfer activity"/>
    <property type="evidence" value="ECO:0007669"/>
    <property type="project" value="InterPro"/>
</dbReference>
<proteinExistence type="predicted"/>
<keyword evidence="5" id="KW-1185">Reference proteome</keyword>
<feature type="domain" description="Blue (type 1) copper" evidence="3">
    <location>
        <begin position="3"/>
        <end position="76"/>
    </location>
</feature>
<dbReference type="GO" id="GO:0005507">
    <property type="term" value="F:copper ion binding"/>
    <property type="evidence" value="ECO:0007669"/>
    <property type="project" value="InterPro"/>
</dbReference>
<dbReference type="Gene3D" id="2.60.40.420">
    <property type="entry name" value="Cupredoxins - blue copper proteins"/>
    <property type="match status" value="1"/>
</dbReference>
<dbReference type="Proteomes" id="UP000192796">
    <property type="component" value="Unassembled WGS sequence"/>
</dbReference>
<keyword evidence="2" id="KW-0186">Copper</keyword>
<dbReference type="Pfam" id="PF00127">
    <property type="entry name" value="Copper-bind"/>
    <property type="match status" value="1"/>
</dbReference>
<dbReference type="InterPro" id="IPR052721">
    <property type="entry name" value="ET_Amicyanin"/>
</dbReference>
<dbReference type="SUPFAM" id="SSF49503">
    <property type="entry name" value="Cupredoxins"/>
    <property type="match status" value="1"/>
</dbReference>
<evidence type="ECO:0000313" key="5">
    <source>
        <dbReference type="Proteomes" id="UP000192796"/>
    </source>
</evidence>
<reference evidence="4 5" key="1">
    <citation type="submission" date="2016-03" db="EMBL/GenBank/DDBJ databases">
        <title>Niastella vici sp. nov., isolated from farmland soil.</title>
        <authorList>
            <person name="Chen L."/>
            <person name="Wang D."/>
            <person name="Yang S."/>
            <person name="Wang G."/>
        </authorList>
    </citation>
    <scope>NUCLEOTIDE SEQUENCE [LARGE SCALE GENOMIC DNA]</scope>
    <source>
        <strain evidence="4 5">DJ57</strain>
    </source>
</reference>
<dbReference type="PANTHER" id="PTHR36507">
    <property type="entry name" value="BLL1555 PROTEIN"/>
    <property type="match status" value="1"/>
</dbReference>
<dbReference type="InterPro" id="IPR000923">
    <property type="entry name" value="BlueCu_1"/>
</dbReference>
<dbReference type="AlphaFoldDB" id="A0A1V9FQM6"/>
<evidence type="ECO:0000256" key="1">
    <source>
        <dbReference type="ARBA" id="ARBA00022723"/>
    </source>
</evidence>